<sequence>MCNYCGCREFPLIGQLSEEHVEIEELAGSLRRSIGEGRHDESLALLDALLAQLGPHTATEESGLFTELRADGALTEEVDRLCAEHADIHGVLLAVDRAAPDWAAVLEALRLLHRHIDKEEHGLFPAAVIVLPLPAWDRITTDRPLTR</sequence>
<evidence type="ECO:0000313" key="2">
    <source>
        <dbReference type="EMBL" id="MFI7439099.1"/>
    </source>
</evidence>
<name>A0ABW7ZX27_9ACTN</name>
<dbReference type="EMBL" id="JBITMB010000001">
    <property type="protein sequence ID" value="MFI7439099.1"/>
    <property type="molecule type" value="Genomic_DNA"/>
</dbReference>
<comment type="caution">
    <text evidence="2">The sequence shown here is derived from an EMBL/GenBank/DDBJ whole genome shotgun (WGS) entry which is preliminary data.</text>
</comment>
<evidence type="ECO:0000313" key="3">
    <source>
        <dbReference type="Proteomes" id="UP001612928"/>
    </source>
</evidence>
<protein>
    <submittedName>
        <fullName evidence="2">Hemerythrin domain-containing protein</fullName>
    </submittedName>
</protein>
<dbReference type="Gene3D" id="1.20.120.520">
    <property type="entry name" value="nmb1532 protein domain like"/>
    <property type="match status" value="1"/>
</dbReference>
<organism evidence="2 3">
    <name type="scientific">Nonomuraea indica</name>
    <dbReference type="NCBI Taxonomy" id="1581193"/>
    <lineage>
        <taxon>Bacteria</taxon>
        <taxon>Bacillati</taxon>
        <taxon>Actinomycetota</taxon>
        <taxon>Actinomycetes</taxon>
        <taxon>Streptosporangiales</taxon>
        <taxon>Streptosporangiaceae</taxon>
        <taxon>Nonomuraea</taxon>
    </lineage>
</organism>
<gene>
    <name evidence="2" type="ORF">ACIBP5_03935</name>
</gene>
<keyword evidence="3" id="KW-1185">Reference proteome</keyword>
<reference evidence="2 3" key="1">
    <citation type="submission" date="2024-10" db="EMBL/GenBank/DDBJ databases">
        <title>The Natural Products Discovery Center: Release of the First 8490 Sequenced Strains for Exploring Actinobacteria Biosynthetic Diversity.</title>
        <authorList>
            <person name="Kalkreuter E."/>
            <person name="Kautsar S.A."/>
            <person name="Yang D."/>
            <person name="Bader C.D."/>
            <person name="Teijaro C.N."/>
            <person name="Fluegel L."/>
            <person name="Davis C.M."/>
            <person name="Simpson J.R."/>
            <person name="Lauterbach L."/>
            <person name="Steele A.D."/>
            <person name="Gui C."/>
            <person name="Meng S."/>
            <person name="Li G."/>
            <person name="Viehrig K."/>
            <person name="Ye F."/>
            <person name="Su P."/>
            <person name="Kiefer A.F."/>
            <person name="Nichols A."/>
            <person name="Cepeda A.J."/>
            <person name="Yan W."/>
            <person name="Fan B."/>
            <person name="Jiang Y."/>
            <person name="Adhikari A."/>
            <person name="Zheng C.-J."/>
            <person name="Schuster L."/>
            <person name="Cowan T.M."/>
            <person name="Smanski M.J."/>
            <person name="Chevrette M.G."/>
            <person name="De Carvalho L.P.S."/>
            <person name="Shen B."/>
        </authorList>
    </citation>
    <scope>NUCLEOTIDE SEQUENCE [LARGE SCALE GENOMIC DNA]</scope>
    <source>
        <strain evidence="2 3">NPDC049503</strain>
    </source>
</reference>
<dbReference type="Proteomes" id="UP001612928">
    <property type="component" value="Unassembled WGS sequence"/>
</dbReference>
<evidence type="ECO:0000259" key="1">
    <source>
        <dbReference type="Pfam" id="PF01814"/>
    </source>
</evidence>
<dbReference type="Pfam" id="PF01814">
    <property type="entry name" value="Hemerythrin"/>
    <property type="match status" value="1"/>
</dbReference>
<feature type="domain" description="Hemerythrin-like" evidence="1">
    <location>
        <begin position="14"/>
        <end position="127"/>
    </location>
</feature>
<proteinExistence type="predicted"/>
<dbReference type="RefSeq" id="WP_397018622.1">
    <property type="nucleotide sequence ID" value="NZ_JBITMB010000001.1"/>
</dbReference>
<accession>A0ABW7ZX27</accession>
<dbReference type="InterPro" id="IPR012312">
    <property type="entry name" value="Hemerythrin-like"/>
</dbReference>